<gene>
    <name evidence="5" type="ORF">FCN80_09710</name>
</gene>
<dbReference type="PANTHER" id="PTHR30085:SF6">
    <property type="entry name" value="ABC TRANSPORTER GLUTAMINE-BINDING PROTEIN GLNH"/>
    <property type="match status" value="1"/>
</dbReference>
<proteinExistence type="inferred from homology"/>
<reference evidence="5 6" key="1">
    <citation type="submission" date="2019-04" db="EMBL/GenBank/DDBJ databases">
        <authorList>
            <person name="Li M."/>
            <person name="Gao C."/>
        </authorList>
    </citation>
    <scope>NUCLEOTIDE SEQUENCE [LARGE SCALE GENOMIC DNA]</scope>
    <source>
        <strain evidence="5 6">BGMRC 2031</strain>
    </source>
</reference>
<comment type="similarity">
    <text evidence="1">Belongs to the bacterial solute-binding protein 3 family.</text>
</comment>
<dbReference type="Gene3D" id="3.40.190.10">
    <property type="entry name" value="Periplasmic binding protein-like II"/>
    <property type="match status" value="2"/>
</dbReference>
<evidence type="ECO:0000313" key="5">
    <source>
        <dbReference type="EMBL" id="TKI06522.1"/>
    </source>
</evidence>
<dbReference type="SUPFAM" id="SSF53850">
    <property type="entry name" value="Periplasmic binding protein-like II"/>
    <property type="match status" value="1"/>
</dbReference>
<dbReference type="PANTHER" id="PTHR30085">
    <property type="entry name" value="AMINO ACID ABC TRANSPORTER PERMEASE"/>
    <property type="match status" value="1"/>
</dbReference>
<keyword evidence="6" id="KW-1185">Reference proteome</keyword>
<feature type="domain" description="Solute-binding protein family 3/N-terminal" evidence="4">
    <location>
        <begin position="13"/>
        <end position="248"/>
    </location>
</feature>
<organism evidence="5 6">
    <name type="scientific">Martelella alba</name>
    <dbReference type="NCBI Taxonomy" id="2590451"/>
    <lineage>
        <taxon>Bacteria</taxon>
        <taxon>Pseudomonadati</taxon>
        <taxon>Pseudomonadota</taxon>
        <taxon>Alphaproteobacteria</taxon>
        <taxon>Hyphomicrobiales</taxon>
        <taxon>Aurantimonadaceae</taxon>
        <taxon>Martelella</taxon>
    </lineage>
</organism>
<dbReference type="Proteomes" id="UP000305202">
    <property type="component" value="Unassembled WGS sequence"/>
</dbReference>
<dbReference type="InterPro" id="IPR001638">
    <property type="entry name" value="Solute-binding_3/MltF_N"/>
</dbReference>
<evidence type="ECO:0000313" key="6">
    <source>
        <dbReference type="Proteomes" id="UP000305202"/>
    </source>
</evidence>
<keyword evidence="3" id="KW-0732">Signal</keyword>
<dbReference type="SMART" id="SM00062">
    <property type="entry name" value="PBPb"/>
    <property type="match status" value="1"/>
</dbReference>
<protein>
    <submittedName>
        <fullName evidence="5">Transporter substrate-binding domain-containing protein</fullName>
    </submittedName>
</protein>
<sequence>MYMIIDENRKRGFLRAGVSLGFHGFSCLNPVTEQWEGFDIELARAVSSAVLGDKDFIEFIPLSSSERFEALQNNRIDIGTYNSSITLSREITDKVFFTHPMLYDGEGLLARKSEKDEKTSTWESLLFRCPRIAALKGSTSHENLIRFFQARNLKFDIHLHKSPKDACQSYDDEECDMFCLDRYLLAGAQTTLKEPYNHEILPYVISREAMAPFVNDSDPQWRSVTTWVMRTLIEAESLEINSHNIDKYDQDKKSNEYQFINPPESILKYLRLKNNYVKSVIKSVGNYGEIFDRTLGVNSGINAPRRENRPWGHGGMLWCPNFI</sequence>
<evidence type="ECO:0000259" key="4">
    <source>
        <dbReference type="SMART" id="SM00062"/>
    </source>
</evidence>
<keyword evidence="2" id="KW-0813">Transport</keyword>
<evidence type="ECO:0000256" key="2">
    <source>
        <dbReference type="ARBA" id="ARBA00022448"/>
    </source>
</evidence>
<dbReference type="InterPro" id="IPR051455">
    <property type="entry name" value="Bact_solute-bind_prot3"/>
</dbReference>
<evidence type="ECO:0000256" key="1">
    <source>
        <dbReference type="ARBA" id="ARBA00010333"/>
    </source>
</evidence>
<accession>A0ABY2SME3</accession>
<evidence type="ECO:0000256" key="3">
    <source>
        <dbReference type="ARBA" id="ARBA00022729"/>
    </source>
</evidence>
<dbReference type="Pfam" id="PF00497">
    <property type="entry name" value="SBP_bac_3"/>
    <property type="match status" value="1"/>
</dbReference>
<name>A0ABY2SME3_9HYPH</name>
<dbReference type="EMBL" id="SZPQ01000011">
    <property type="protein sequence ID" value="TKI06522.1"/>
    <property type="molecule type" value="Genomic_DNA"/>
</dbReference>
<comment type="caution">
    <text evidence="5">The sequence shown here is derived from an EMBL/GenBank/DDBJ whole genome shotgun (WGS) entry which is preliminary data.</text>
</comment>